<reference evidence="1 2" key="1">
    <citation type="submission" date="2021-03" db="EMBL/GenBank/DDBJ databases">
        <title>Sequencing the genomes of 1000 actinobacteria strains.</title>
        <authorList>
            <person name="Klenk H.-P."/>
        </authorList>
    </citation>
    <scope>NUCLEOTIDE SEQUENCE [LARGE SCALE GENOMIC DNA]</scope>
    <source>
        <strain evidence="1 2">DSM 45510</strain>
    </source>
</reference>
<dbReference type="PANTHER" id="PTHR48228">
    <property type="entry name" value="SUCCINYL-COA--D-CITRAMALATE COA-TRANSFERASE"/>
    <property type="match status" value="1"/>
</dbReference>
<comment type="caution">
    <text evidence="1">The sequence shown here is derived from an EMBL/GenBank/DDBJ whole genome shotgun (WGS) entry which is preliminary data.</text>
</comment>
<dbReference type="Proteomes" id="UP000741013">
    <property type="component" value="Unassembled WGS sequence"/>
</dbReference>
<evidence type="ECO:0000313" key="1">
    <source>
        <dbReference type="EMBL" id="MBP2181859.1"/>
    </source>
</evidence>
<dbReference type="Pfam" id="PF02515">
    <property type="entry name" value="CoA_transf_3"/>
    <property type="match status" value="2"/>
</dbReference>
<dbReference type="InterPro" id="IPR050509">
    <property type="entry name" value="CoA-transferase_III"/>
</dbReference>
<dbReference type="InterPro" id="IPR003673">
    <property type="entry name" value="CoA-Trfase_fam_III"/>
</dbReference>
<dbReference type="InterPro" id="IPR023606">
    <property type="entry name" value="CoA-Trfase_III_dom_1_sf"/>
</dbReference>
<protein>
    <submittedName>
        <fullName evidence="1">Crotonobetainyl-CoA:carnitine CoA-transferase CaiB-like acyl-CoA transferase</fullName>
    </submittedName>
</protein>
<accession>A0ABS4PR00</accession>
<organism evidence="1 2">
    <name type="scientific">Amycolatopsis magusensis</name>
    <dbReference type="NCBI Taxonomy" id="882444"/>
    <lineage>
        <taxon>Bacteria</taxon>
        <taxon>Bacillati</taxon>
        <taxon>Actinomycetota</taxon>
        <taxon>Actinomycetes</taxon>
        <taxon>Pseudonocardiales</taxon>
        <taxon>Pseudonocardiaceae</taxon>
        <taxon>Amycolatopsis</taxon>
    </lineage>
</organism>
<dbReference type="Gene3D" id="3.40.50.10540">
    <property type="entry name" value="Crotonobetainyl-coa:carnitine coa-transferase, domain 1"/>
    <property type="match status" value="2"/>
</dbReference>
<dbReference type="RefSeq" id="WP_209665228.1">
    <property type="nucleotide sequence ID" value="NZ_JAGGMS010000001.1"/>
</dbReference>
<dbReference type="PANTHER" id="PTHR48228:SF7">
    <property type="entry name" value="FATTY ACYL-COA TRANSFERASE RV3272-RELATED"/>
    <property type="match status" value="1"/>
</dbReference>
<dbReference type="Gene3D" id="3.30.1540.10">
    <property type="entry name" value="formyl-coa transferase, domain 3"/>
    <property type="match status" value="1"/>
</dbReference>
<gene>
    <name evidence="1" type="ORF">JOM49_003385</name>
</gene>
<dbReference type="InterPro" id="IPR044855">
    <property type="entry name" value="CoA-Trfase_III_dom3_sf"/>
</dbReference>
<dbReference type="EMBL" id="JAGGMS010000001">
    <property type="protein sequence ID" value="MBP2181859.1"/>
    <property type="molecule type" value="Genomic_DNA"/>
</dbReference>
<name>A0ABS4PR00_9PSEU</name>
<dbReference type="SUPFAM" id="SSF89796">
    <property type="entry name" value="CoA-transferase family III (CaiB/BaiF)"/>
    <property type="match status" value="2"/>
</dbReference>
<sequence>MAGPTPMALEPDCEIDWAGPVALPLADEPMVQAACGLMHVHGRRSGHPEPITVDYASTVAKVFARQGALAASIATARGLPLRSVRTSVAQAALHSVAQYLAVATTDDDWRELRGTGGPPFLTADGVRVEIETLNAEDWCRFWSRLGASREAIRTGWPPFQQRFGSAVCPLPDELASCVAARLFHSVAVAGAATGVSVVQVRECAGDLTGPPFRITPLGAPGSALPPASARPLDGLVVVESTRRVQGPLAGHVLRLLGAEVIRVEPPGGDPARWVPPIAGDCSARFLALNRGKSAVDLDLATSAGRADLLELLTRAHVFLHNWAPGKAARWNLDADRLLTVHPGLVYASASGWGDAFGDRAPLGTDYLVQAHSGLAAALRPSGAPSLMTLTDVLGGLVCAEGVLAALLDRVRTGQGARVDSSLYSATSLIPQTRPQWTASVSVRDGRLHGTGEPIEVCTDLAELAADPRFGAALGHDGFAYPLPPWEFA</sequence>
<proteinExistence type="predicted"/>
<evidence type="ECO:0000313" key="2">
    <source>
        <dbReference type="Proteomes" id="UP000741013"/>
    </source>
</evidence>
<keyword evidence="2" id="KW-1185">Reference proteome</keyword>